<proteinExistence type="inferred from homology"/>
<dbReference type="PANTHER" id="PTHR11071">
    <property type="entry name" value="PEPTIDYL-PROLYL CIS-TRANS ISOMERASE"/>
    <property type="match status" value="1"/>
</dbReference>
<dbReference type="AlphaFoldDB" id="K1R1H8"/>
<dbReference type="EC" id="5.2.1.8" evidence="4"/>
<dbReference type="GO" id="GO:0003755">
    <property type="term" value="F:peptidyl-prolyl cis-trans isomerase activity"/>
    <property type="evidence" value="ECO:0007669"/>
    <property type="project" value="UniProtKB-UniRule"/>
</dbReference>
<evidence type="ECO:0000256" key="1">
    <source>
        <dbReference type="ARBA" id="ARBA00000971"/>
    </source>
</evidence>
<keyword evidence="2 4" id="KW-0697">Rotamase</keyword>
<dbReference type="HOGENOM" id="CLU_012062_12_1_1"/>
<keyword evidence="3 4" id="KW-0413">Isomerase</keyword>
<evidence type="ECO:0000313" key="5">
    <source>
        <dbReference type="EMBL" id="EKC37379.1"/>
    </source>
</evidence>
<name>K1R1H8_MAGGI</name>
<dbReference type="SUPFAM" id="SSF50891">
    <property type="entry name" value="Cyclophilin-like"/>
    <property type="match status" value="1"/>
</dbReference>
<dbReference type="InterPro" id="IPR029000">
    <property type="entry name" value="Cyclophilin-like_dom_sf"/>
</dbReference>
<comment type="catalytic activity">
    <reaction evidence="1 4">
        <text>[protein]-peptidylproline (omega=180) = [protein]-peptidylproline (omega=0)</text>
        <dbReference type="Rhea" id="RHEA:16237"/>
        <dbReference type="Rhea" id="RHEA-COMP:10747"/>
        <dbReference type="Rhea" id="RHEA-COMP:10748"/>
        <dbReference type="ChEBI" id="CHEBI:83833"/>
        <dbReference type="ChEBI" id="CHEBI:83834"/>
        <dbReference type="EC" id="5.2.1.8"/>
    </reaction>
</comment>
<comment type="similarity">
    <text evidence="4">Belongs to the cyclophilin-type PPIase family.</text>
</comment>
<dbReference type="PRINTS" id="PR00153">
    <property type="entry name" value="CSAPPISMRASE"/>
</dbReference>
<dbReference type="InterPro" id="IPR002130">
    <property type="entry name" value="Cyclophilin-type_PPIase_dom"/>
</dbReference>
<dbReference type="Gene3D" id="2.40.100.10">
    <property type="entry name" value="Cyclophilin-like"/>
    <property type="match status" value="1"/>
</dbReference>
<dbReference type="FunFam" id="2.40.100.10:FF:000025">
    <property type="entry name" value="Peptidyl-prolyl cis-trans isomerase CYP19-2"/>
    <property type="match status" value="1"/>
</dbReference>
<dbReference type="PANTHER" id="PTHR11071:SF547">
    <property type="entry name" value="PEPTIDYL-PROLYL CIS-TRANS ISOMERASE"/>
    <property type="match status" value="1"/>
</dbReference>
<dbReference type="GO" id="GO:0005737">
    <property type="term" value="C:cytoplasm"/>
    <property type="evidence" value="ECO:0007669"/>
    <property type="project" value="TreeGrafter"/>
</dbReference>
<organism evidence="5">
    <name type="scientific">Magallana gigas</name>
    <name type="common">Pacific oyster</name>
    <name type="synonym">Crassostrea gigas</name>
    <dbReference type="NCBI Taxonomy" id="29159"/>
    <lineage>
        <taxon>Eukaryota</taxon>
        <taxon>Metazoa</taxon>
        <taxon>Spiralia</taxon>
        <taxon>Lophotrochozoa</taxon>
        <taxon>Mollusca</taxon>
        <taxon>Bivalvia</taxon>
        <taxon>Autobranchia</taxon>
        <taxon>Pteriomorphia</taxon>
        <taxon>Ostreida</taxon>
        <taxon>Ostreoidea</taxon>
        <taxon>Ostreidae</taxon>
        <taxon>Magallana</taxon>
    </lineage>
</organism>
<sequence length="253" mass="28136">MCFTKSPFLLIEYHSSKDTYLSKCQMHLKKGLPIFSKAKIRCFDTITQMVYLDIGFGSYANNPAWSQQQNQQMQKTMAKGPPAPQNTSRIVIGLFGDTVPITTRNFAALATGEYGFGYKGSPIHRVVKDFIIQGGDFEHGDGTGGRSIYVGDSFLDENFDIKHYGPGFVSMANAGKNTNKSQFFIQMAAHENATHLDDKHVVFGKVLEGMDVVRQINAVPVDVNSRPIQDIVIVQSGVLFMDYNVFTEMIPSK</sequence>
<gene>
    <name evidence="5" type="ORF">CGI_10023851</name>
</gene>
<dbReference type="GO" id="GO:0006457">
    <property type="term" value="P:protein folding"/>
    <property type="evidence" value="ECO:0007669"/>
    <property type="project" value="TreeGrafter"/>
</dbReference>
<reference evidence="5" key="1">
    <citation type="journal article" date="2012" name="Nature">
        <title>The oyster genome reveals stress adaptation and complexity of shell formation.</title>
        <authorList>
            <person name="Zhang G."/>
            <person name="Fang X."/>
            <person name="Guo X."/>
            <person name="Li L."/>
            <person name="Luo R."/>
            <person name="Xu F."/>
            <person name="Yang P."/>
            <person name="Zhang L."/>
            <person name="Wang X."/>
            <person name="Qi H."/>
            <person name="Xiong Z."/>
            <person name="Que H."/>
            <person name="Xie Y."/>
            <person name="Holland P.W."/>
            <person name="Paps J."/>
            <person name="Zhu Y."/>
            <person name="Wu F."/>
            <person name="Chen Y."/>
            <person name="Wang J."/>
            <person name="Peng C."/>
            <person name="Meng J."/>
            <person name="Yang L."/>
            <person name="Liu J."/>
            <person name="Wen B."/>
            <person name="Zhang N."/>
            <person name="Huang Z."/>
            <person name="Zhu Q."/>
            <person name="Feng Y."/>
            <person name="Mount A."/>
            <person name="Hedgecock D."/>
            <person name="Xu Z."/>
            <person name="Liu Y."/>
            <person name="Domazet-Loso T."/>
            <person name="Du Y."/>
            <person name="Sun X."/>
            <person name="Zhang S."/>
            <person name="Liu B."/>
            <person name="Cheng P."/>
            <person name="Jiang X."/>
            <person name="Li J."/>
            <person name="Fan D."/>
            <person name="Wang W."/>
            <person name="Fu W."/>
            <person name="Wang T."/>
            <person name="Wang B."/>
            <person name="Zhang J."/>
            <person name="Peng Z."/>
            <person name="Li Y."/>
            <person name="Li N."/>
            <person name="Wang J."/>
            <person name="Chen M."/>
            <person name="He Y."/>
            <person name="Tan F."/>
            <person name="Song X."/>
            <person name="Zheng Q."/>
            <person name="Huang R."/>
            <person name="Yang H."/>
            <person name="Du X."/>
            <person name="Chen L."/>
            <person name="Yang M."/>
            <person name="Gaffney P.M."/>
            <person name="Wang S."/>
            <person name="Luo L."/>
            <person name="She Z."/>
            <person name="Ming Y."/>
            <person name="Huang W."/>
            <person name="Zhang S."/>
            <person name="Huang B."/>
            <person name="Zhang Y."/>
            <person name="Qu T."/>
            <person name="Ni P."/>
            <person name="Miao G."/>
            <person name="Wang J."/>
            <person name="Wang Q."/>
            <person name="Steinberg C.E."/>
            <person name="Wang H."/>
            <person name="Li N."/>
            <person name="Qian L."/>
            <person name="Zhang G."/>
            <person name="Li Y."/>
            <person name="Yang H."/>
            <person name="Liu X."/>
            <person name="Wang J."/>
            <person name="Yin Y."/>
            <person name="Wang J."/>
        </authorList>
    </citation>
    <scope>NUCLEOTIDE SEQUENCE [LARGE SCALE GENOMIC DNA]</scope>
    <source>
        <strain evidence="5">05x7-T-G4-1.051#20</strain>
    </source>
</reference>
<accession>K1R1H8</accession>
<dbReference type="GO" id="GO:0016018">
    <property type="term" value="F:cyclosporin A binding"/>
    <property type="evidence" value="ECO:0007669"/>
    <property type="project" value="TreeGrafter"/>
</dbReference>
<evidence type="ECO:0000256" key="3">
    <source>
        <dbReference type="ARBA" id="ARBA00023235"/>
    </source>
</evidence>
<dbReference type="Pfam" id="PF00160">
    <property type="entry name" value="Pro_isomerase"/>
    <property type="match status" value="1"/>
</dbReference>
<evidence type="ECO:0000256" key="2">
    <source>
        <dbReference type="ARBA" id="ARBA00023110"/>
    </source>
</evidence>
<evidence type="ECO:0000256" key="4">
    <source>
        <dbReference type="RuleBase" id="RU363019"/>
    </source>
</evidence>
<dbReference type="InParanoid" id="K1R1H8"/>
<dbReference type="EMBL" id="JH818171">
    <property type="protein sequence ID" value="EKC37379.1"/>
    <property type="molecule type" value="Genomic_DNA"/>
</dbReference>
<dbReference type="PROSITE" id="PS50072">
    <property type="entry name" value="CSA_PPIASE_2"/>
    <property type="match status" value="1"/>
</dbReference>
<protein>
    <recommendedName>
        <fullName evidence="4">Peptidyl-prolyl cis-trans isomerase</fullName>
        <shortName evidence="4">PPIase</shortName>
        <ecNumber evidence="4">5.2.1.8</ecNumber>
    </recommendedName>
</protein>
<comment type="function">
    <text evidence="4">PPIases accelerate the folding of proteins. It catalyzes the cis-trans isomerization of proline imidic peptide bonds in oligopeptides.</text>
</comment>